<sequence>MRFKIGVQLLFLCLVLVFCQQTLIGQSPRSLPANYSNTAPINYVRTWDAVKPTTNAADLTTATPVTAAKMTTQYLDGLGRPIQTVVKQGSLITGGSPVDMIDMTVYDEFGREVNKYLPSPANSAGGNLDISSGLFKLNPFQQQQNFYTAYLGGQPGEVSSGKNWAYSKTNFEASPLNRPLEGYVPGVSWVGSESTTKKSVKTNYWINTATDGVRIWTVTDGSTGSFGTYATITTYPAGELYKTATEDEHGKQVIEFKDKSGLVILKKVQLTALKDDGTTGKNHDGWLSTYYIYDDLNRLRAVIQPEGVKMLSDASWALTTTLLDEQAFRYEYDHRSRLIMKKVPGAGEVYMVYDQRDRLIMTQDANMRTGTVRWLVTKYDALNRPIETGILNSSTAFTSHITAAAAATPGTYPATTSGYELLSETGYDTYTGIPSGLSSTFLTTWNSHLLAASSSYPYTQTPQQSNATKGMVTWSRTKVLGTASQYLGTVMLYDDKGRVIQTQTQNITGGIDVITTQYSWAGLPLLTIHKQEKANSPAQTTVSVTKMSYDDLGRLVATDKKLQNTLVNSNAMSAYKTIAKLEYDALGKLKTKILSPDYDGGDGLETLAYDYNIRGWLLGVNRDYLKAIPTTERRFGFELGYDKQGNEAGENYARSQFNGNITGMTWKSMGDGIRRMYDFDYDAANRLLKGDFKQQNPGGSTWDNTLVNYNIKMGDGSQANVNDAYDYNGNIKRMQQWGLKIGGSEQIDDLAYTYSANTNKLLKVIDGVTTDNKLGDFKDGSNGTGDDYSYDLNGNLTTDNNKAISSIVYNHLNLPQTITVTGKGTITYTYDAAGNKLQKTTTEAGATIDGFTTNITTTTTYIGGTVYESKAYSHASLSAKNQPDKLQFIGMEEGRIRIRETDNTFQYDYMLKDHLGNVRMVLTDELKTYTYIAATLEPATITEEEKYYNNLTSSQYNKPGWFSDPLYSTNTKVAQVKNTAGIQKIGPSILLKVMAGDSYNIRAASGWNSASAATNSTPNVLTDLFNALTTGLAGVSGGKATSTQLANSSSGLNSGLTSFLSGQPANGTDPKAYLNWIVFDEQFKIVSAASGSEQVGASGTTTIHTKTGLTIPKNGYLYIYTSNEATNIDVFFDNLQVTHTRGPILEETHYYPFGLVQQGISSKALTGNAENKYKFNGKELQSKEFSDGNGLDWTDFGNRMYDNQISRWHTVDILAEKYVSFSAYHFAANNPIRYKEVDGRYFVDSKGNRVSVSQNKSGQIILGKNASADLKELVNSVNTSGSKTAITQIMKAGKNSTKIHVKIETEVHDKPGQLGDGLLGLHQAHDEKGKALKWDSNKGDFDGKPAYVQGEEGVYKEATITIFKGNIEESGGNGAVYGWDITLSQEMANTFQHEANHDTDKEFIKDLKDKREGKPNKGIDPHDNIHEQEQKVYEEMHKKNKKKN</sequence>
<dbReference type="RefSeq" id="WP_386095830.1">
    <property type="nucleotide sequence ID" value="NZ_JBHUOZ010000001.1"/>
</dbReference>
<reference evidence="4" key="1">
    <citation type="journal article" date="2019" name="Int. J. Syst. Evol. Microbiol.">
        <title>The Global Catalogue of Microorganisms (GCM) 10K type strain sequencing project: providing services to taxonomists for standard genome sequencing and annotation.</title>
        <authorList>
            <consortium name="The Broad Institute Genomics Platform"/>
            <consortium name="The Broad Institute Genome Sequencing Center for Infectious Disease"/>
            <person name="Wu L."/>
            <person name="Ma J."/>
        </authorList>
    </citation>
    <scope>NUCLEOTIDE SEQUENCE [LARGE SCALE GENOMIC DNA]</scope>
    <source>
        <strain evidence="4">KCTC 23299</strain>
    </source>
</reference>
<dbReference type="InterPro" id="IPR022385">
    <property type="entry name" value="Rhs_assc_core"/>
</dbReference>
<dbReference type="InterPro" id="IPR045619">
    <property type="entry name" value="DUF6443"/>
</dbReference>
<name>A0ABW6A438_9BACT</name>
<protein>
    <submittedName>
        <fullName evidence="3">DUF6443 domain-containing protein</fullName>
    </submittedName>
</protein>
<organism evidence="3 4">
    <name type="scientific">Terrimonas rubra</name>
    <dbReference type="NCBI Taxonomy" id="1035890"/>
    <lineage>
        <taxon>Bacteria</taxon>
        <taxon>Pseudomonadati</taxon>
        <taxon>Bacteroidota</taxon>
        <taxon>Chitinophagia</taxon>
        <taxon>Chitinophagales</taxon>
        <taxon>Chitinophagaceae</taxon>
        <taxon>Terrimonas</taxon>
    </lineage>
</organism>
<dbReference type="Gene3D" id="2.180.10.10">
    <property type="entry name" value="RHS repeat-associated core"/>
    <property type="match status" value="2"/>
</dbReference>
<dbReference type="NCBIfam" id="TIGR03696">
    <property type="entry name" value="Rhs_assc_core"/>
    <property type="match status" value="1"/>
</dbReference>
<evidence type="ECO:0000259" key="2">
    <source>
        <dbReference type="Pfam" id="PF20041"/>
    </source>
</evidence>
<comment type="caution">
    <text evidence="3">The sequence shown here is derived from an EMBL/GenBank/DDBJ whole genome shotgun (WGS) entry which is preliminary data.</text>
</comment>
<feature type="region of interest" description="Disordered" evidence="1">
    <location>
        <begin position="1396"/>
        <end position="1426"/>
    </location>
</feature>
<evidence type="ECO:0000256" key="1">
    <source>
        <dbReference type="SAM" id="MobiDB-lite"/>
    </source>
</evidence>
<dbReference type="Pfam" id="PF20041">
    <property type="entry name" value="DUF6443"/>
    <property type="match status" value="1"/>
</dbReference>
<gene>
    <name evidence="3" type="ORF">ACFS6H_04890</name>
</gene>
<dbReference type="Proteomes" id="UP001597511">
    <property type="component" value="Unassembled WGS sequence"/>
</dbReference>
<feature type="domain" description="DUF6443" evidence="2">
    <location>
        <begin position="46"/>
        <end position="201"/>
    </location>
</feature>
<proteinExistence type="predicted"/>
<accession>A0ABW6A438</accession>
<evidence type="ECO:0000313" key="3">
    <source>
        <dbReference type="EMBL" id="MFD2919038.1"/>
    </source>
</evidence>
<keyword evidence="4" id="KW-1185">Reference proteome</keyword>
<dbReference type="EMBL" id="JBHUOZ010000001">
    <property type="protein sequence ID" value="MFD2919038.1"/>
    <property type="molecule type" value="Genomic_DNA"/>
</dbReference>
<evidence type="ECO:0000313" key="4">
    <source>
        <dbReference type="Proteomes" id="UP001597511"/>
    </source>
</evidence>